<proteinExistence type="predicted"/>
<accession>A0AA39NB05</accession>
<comment type="caution">
    <text evidence="2">The sequence shown here is derived from an EMBL/GenBank/DDBJ whole genome shotgun (WGS) entry which is preliminary data.</text>
</comment>
<evidence type="ECO:0000313" key="3">
    <source>
        <dbReference type="Proteomes" id="UP001175211"/>
    </source>
</evidence>
<sequence length="156" mass="17600">MYRRQGIAPEPGPSNNEATTSTKVKVVTCLKRLHHTNQYELDSVSVAVPKPAPLPDPFPKYRADARAVVQEFEDFLKGRTPHDYNYAEIVTKALQSDSSSERQQKLACTGEPIGCLVHWLEDIWHVAIDGPEKLRLAYGKNRLKWQQDSIDVATTI</sequence>
<feature type="region of interest" description="Disordered" evidence="1">
    <location>
        <begin position="1"/>
        <end position="20"/>
    </location>
</feature>
<dbReference type="EMBL" id="JAUEPS010000009">
    <property type="protein sequence ID" value="KAK0462325.1"/>
    <property type="molecule type" value="Genomic_DNA"/>
</dbReference>
<dbReference type="RefSeq" id="XP_060333937.1">
    <property type="nucleotide sequence ID" value="XM_060469391.1"/>
</dbReference>
<name>A0AA39NB05_ARMTA</name>
<reference evidence="2" key="1">
    <citation type="submission" date="2023-06" db="EMBL/GenBank/DDBJ databases">
        <authorList>
            <consortium name="Lawrence Berkeley National Laboratory"/>
            <person name="Ahrendt S."/>
            <person name="Sahu N."/>
            <person name="Indic B."/>
            <person name="Wong-Bajracharya J."/>
            <person name="Merenyi Z."/>
            <person name="Ke H.-M."/>
            <person name="Monk M."/>
            <person name="Kocsube S."/>
            <person name="Drula E."/>
            <person name="Lipzen A."/>
            <person name="Balint B."/>
            <person name="Henrissat B."/>
            <person name="Andreopoulos B."/>
            <person name="Martin F.M."/>
            <person name="Harder C.B."/>
            <person name="Rigling D."/>
            <person name="Ford K.L."/>
            <person name="Foster G.D."/>
            <person name="Pangilinan J."/>
            <person name="Papanicolaou A."/>
            <person name="Barry K."/>
            <person name="LaButti K."/>
            <person name="Viragh M."/>
            <person name="Koriabine M."/>
            <person name="Yan M."/>
            <person name="Riley R."/>
            <person name="Champramary S."/>
            <person name="Plett K.L."/>
            <person name="Tsai I.J."/>
            <person name="Slot J."/>
            <person name="Sipos G."/>
            <person name="Plett J."/>
            <person name="Nagy L.G."/>
            <person name="Grigoriev I.V."/>
        </authorList>
    </citation>
    <scope>NUCLEOTIDE SEQUENCE</scope>
    <source>
        <strain evidence="2">CCBAS 213</strain>
    </source>
</reference>
<protein>
    <submittedName>
        <fullName evidence="2">Uncharacterized protein</fullName>
    </submittedName>
</protein>
<organism evidence="2 3">
    <name type="scientific">Armillaria tabescens</name>
    <name type="common">Ringless honey mushroom</name>
    <name type="synonym">Agaricus tabescens</name>
    <dbReference type="NCBI Taxonomy" id="1929756"/>
    <lineage>
        <taxon>Eukaryota</taxon>
        <taxon>Fungi</taxon>
        <taxon>Dikarya</taxon>
        <taxon>Basidiomycota</taxon>
        <taxon>Agaricomycotina</taxon>
        <taxon>Agaricomycetes</taxon>
        <taxon>Agaricomycetidae</taxon>
        <taxon>Agaricales</taxon>
        <taxon>Marasmiineae</taxon>
        <taxon>Physalacriaceae</taxon>
        <taxon>Desarmillaria</taxon>
    </lineage>
</organism>
<evidence type="ECO:0000313" key="2">
    <source>
        <dbReference type="EMBL" id="KAK0462325.1"/>
    </source>
</evidence>
<evidence type="ECO:0000256" key="1">
    <source>
        <dbReference type="SAM" id="MobiDB-lite"/>
    </source>
</evidence>
<keyword evidence="3" id="KW-1185">Reference proteome</keyword>
<dbReference type="AlphaFoldDB" id="A0AA39NB05"/>
<dbReference type="GeneID" id="85352939"/>
<dbReference type="Proteomes" id="UP001175211">
    <property type="component" value="Unassembled WGS sequence"/>
</dbReference>
<gene>
    <name evidence="2" type="ORF">EV420DRAFT_1477071</name>
</gene>